<feature type="region of interest" description="Disordered" evidence="1">
    <location>
        <begin position="1089"/>
        <end position="1111"/>
    </location>
</feature>
<accession>A0ABN2NTA6</accession>
<sequence>MPDAPVPPPDPLAGLIRALRDCGLDPDGAGLADALWLARFSRPVGEPGDDGGTGSRPAAVGRPGREHQGGVRHATGRQGAREAGEREAEDADGGRAAREAPGGAPVPGTRTPAEEGPPGSTVRLYADPAGSGPRLPPGPLSPVGVPEPGVLPGLLELERALRPLQRYRSGARPLPGELDETATVERSARAGGVLLPVFRPRPRSGAELRLLIDATPATRVWQRLLSELAGVFTRLGAFRDVQVHHLHESPDGRPAVSSSFEPGAAALRPVNQLVDPTGATVTVMVSDCAGPLWRSGQIHRLLHRLAGHAPVAVVQPLPPRLWARTRLPASHGTLARGDGPAGGVRLRFTPESPAVRPPPGAVPVPLLPPTAAALNAWARLLSGSGGGPVRAAVGWVSAARPPAPRARGRAPLTPAARVGRFRSTASPGAVRLMVQLSAAPLYLPVMQLVQRTMLPDSGPAELSEVLLSGLLRRREEEDGGDGRWYRFADGVHDELLRSLGHDEALLVLKHCSAYVEANFGRAGPNFPALALAQLTGGPAPPGEGTPPPAADAADRGVRVPQPFADVAAEVLRRYLPESASRHTDPAPEAAPPSAAVRQSRALTARFEGDGRVGHLLDAVRLLRRAAVRQREDRTGTDPGLWSELAGQLLRLWRVQGETALLAEAQEAARTAASHPGSVPARTVLARVLDAAAQERRAAGDPERALELWRRSDREFAAVCATPGLPRREAVDLVLERVRVLEEQWRLGADTALLQESVGMLEAMADAWPDGEARPAGLALARGRALLHLAGAAGDGERALVNAEQAAVWLAEGCRALREVPAPPGEQAAALLQLVDALLLTAYGWTAAGEHVSLALSLAGPDQRAGCLVRSGRLEIRWYRADRDPARLERAAGQFALAGRSVARDRPEYSDLLAEWGAAVLERAALPDGAGFVSRAVRVLRDCRTETPAEDPRTPDRLLLLGRALTVRYRHAADLVDLREAEHLFALAAQSAGTALVRARAFHALGDTFRRAHRHTRRAFRLDRAAEAYRNAAVAAQEAAGAPASARQAREAVRLAASACRRRGEMYEAAARPRAAADAYRAALGWWRRLPDGPGEEAERTADRLRALEDEG</sequence>
<feature type="region of interest" description="Disordered" evidence="1">
    <location>
        <begin position="533"/>
        <end position="555"/>
    </location>
</feature>
<evidence type="ECO:0000313" key="3">
    <source>
        <dbReference type="Proteomes" id="UP001501303"/>
    </source>
</evidence>
<gene>
    <name evidence="2" type="ORF">GCM10009716_08630</name>
</gene>
<evidence type="ECO:0000313" key="2">
    <source>
        <dbReference type="EMBL" id="GAA1901014.1"/>
    </source>
</evidence>
<comment type="caution">
    <text evidence="2">The sequence shown here is derived from an EMBL/GenBank/DDBJ whole genome shotgun (WGS) entry which is preliminary data.</text>
</comment>
<feature type="region of interest" description="Disordered" evidence="1">
    <location>
        <begin position="42"/>
        <end position="139"/>
    </location>
</feature>
<dbReference type="Proteomes" id="UP001501303">
    <property type="component" value="Unassembled WGS sequence"/>
</dbReference>
<protein>
    <submittedName>
        <fullName evidence="2">SAV_2336 N-terminal domain-related protein</fullName>
    </submittedName>
</protein>
<feature type="compositionally biased region" description="Basic and acidic residues" evidence="1">
    <location>
        <begin position="1096"/>
        <end position="1111"/>
    </location>
</feature>
<organism evidence="2 3">
    <name type="scientific">Streptomyces sodiiphilus</name>
    <dbReference type="NCBI Taxonomy" id="226217"/>
    <lineage>
        <taxon>Bacteria</taxon>
        <taxon>Bacillati</taxon>
        <taxon>Actinomycetota</taxon>
        <taxon>Actinomycetes</taxon>
        <taxon>Kitasatosporales</taxon>
        <taxon>Streptomycetaceae</taxon>
        <taxon>Streptomyces</taxon>
    </lineage>
</organism>
<keyword evidence="3" id="KW-1185">Reference proteome</keyword>
<feature type="compositionally biased region" description="Basic and acidic residues" evidence="1">
    <location>
        <begin position="79"/>
        <end position="98"/>
    </location>
</feature>
<dbReference type="EMBL" id="BAAAMJ010000008">
    <property type="protein sequence ID" value="GAA1901014.1"/>
    <property type="molecule type" value="Genomic_DNA"/>
</dbReference>
<dbReference type="NCBIfam" id="NF041121">
    <property type="entry name" value="SAV_2336_NTERM"/>
    <property type="match status" value="1"/>
</dbReference>
<dbReference type="InterPro" id="IPR047738">
    <property type="entry name" value="SAV_2336-like_N"/>
</dbReference>
<evidence type="ECO:0000256" key="1">
    <source>
        <dbReference type="SAM" id="MobiDB-lite"/>
    </source>
</evidence>
<dbReference type="RefSeq" id="WP_344258947.1">
    <property type="nucleotide sequence ID" value="NZ_BAAAMJ010000008.1"/>
</dbReference>
<feature type="compositionally biased region" description="Pro residues" evidence="1">
    <location>
        <begin position="538"/>
        <end position="549"/>
    </location>
</feature>
<proteinExistence type="predicted"/>
<name>A0ABN2NTA6_9ACTN</name>
<reference evidence="2 3" key="1">
    <citation type="journal article" date="2019" name="Int. J. Syst. Evol. Microbiol.">
        <title>The Global Catalogue of Microorganisms (GCM) 10K type strain sequencing project: providing services to taxonomists for standard genome sequencing and annotation.</title>
        <authorList>
            <consortium name="The Broad Institute Genomics Platform"/>
            <consortium name="The Broad Institute Genome Sequencing Center for Infectious Disease"/>
            <person name="Wu L."/>
            <person name="Ma J."/>
        </authorList>
    </citation>
    <scope>NUCLEOTIDE SEQUENCE [LARGE SCALE GENOMIC DNA]</scope>
    <source>
        <strain evidence="2 3">JCM 13581</strain>
    </source>
</reference>
<feature type="region of interest" description="Disordered" evidence="1">
    <location>
        <begin position="578"/>
        <end position="597"/>
    </location>
</feature>